<dbReference type="Proteomes" id="UP000282184">
    <property type="component" value="Unassembled WGS sequence"/>
</dbReference>
<keyword evidence="1" id="KW-0732">Signal</keyword>
<dbReference type="OrthoDB" id="891525at2"/>
<feature type="signal peptide" evidence="1">
    <location>
        <begin position="1"/>
        <end position="22"/>
    </location>
</feature>
<gene>
    <name evidence="3" type="ORF">EJV47_24410</name>
</gene>
<organism evidence="3 4">
    <name type="scientific">Hymenobacter gummosus</name>
    <dbReference type="NCBI Taxonomy" id="1776032"/>
    <lineage>
        <taxon>Bacteria</taxon>
        <taxon>Pseudomonadati</taxon>
        <taxon>Bacteroidota</taxon>
        <taxon>Cytophagia</taxon>
        <taxon>Cytophagales</taxon>
        <taxon>Hymenobacteraceae</taxon>
        <taxon>Hymenobacter</taxon>
    </lineage>
</organism>
<dbReference type="AlphaFoldDB" id="A0A431TW11"/>
<keyword evidence="4" id="KW-1185">Reference proteome</keyword>
<feature type="chain" id="PRO_5019100310" evidence="1">
    <location>
        <begin position="23"/>
        <end position="385"/>
    </location>
</feature>
<evidence type="ECO:0000313" key="4">
    <source>
        <dbReference type="Proteomes" id="UP000282184"/>
    </source>
</evidence>
<accession>A0A431TW11</accession>
<dbReference type="InterPro" id="IPR025665">
    <property type="entry name" value="Beta-barrel_OMP_2"/>
</dbReference>
<feature type="domain" description="Outer membrane protein beta-barrel" evidence="2">
    <location>
        <begin position="213"/>
        <end position="365"/>
    </location>
</feature>
<sequence>MKPASFLAALGLLFTGATAATAANLPAAAAGNDDTIMVKLPNQVSMTIVARDKQQLRELKAYKLDSLMVLLDAYITQAESAGRKGSNGQVTMEFYPAKDKPSSKAAPEQVRVTVRGSKPNADRVEVFMNKKLGVTVTTEEDGQNENVSVRINSNDPKADSVKQAKRVAHKKKLSGTDFGVDLGLNTFVNKQTYAPGGVEQPYDLRAWGSRYVALNWKFWARTGKNSPLFFHLGPEIAFNNYMLEGNRYFSANAAANRTDIVQEPADQRNLEKSKLAVTSLNLPVGFTLKFKDKDSDKDLFRIGAGGFVGYRIGAHTKLKYEQDGRTHKDKDRGSYNLEDFQYGVSGTIGVRNFDLFVKYNLNDVFKENRGPKAQAISFGITLGDI</sequence>
<evidence type="ECO:0000313" key="3">
    <source>
        <dbReference type="EMBL" id="RTQ45635.1"/>
    </source>
</evidence>
<evidence type="ECO:0000256" key="1">
    <source>
        <dbReference type="SAM" id="SignalP"/>
    </source>
</evidence>
<dbReference type="EMBL" id="RXOF01000019">
    <property type="protein sequence ID" value="RTQ45635.1"/>
    <property type="molecule type" value="Genomic_DNA"/>
</dbReference>
<reference evidence="3 4" key="1">
    <citation type="submission" date="2018-12" db="EMBL/GenBank/DDBJ databases">
        <title>Hymenobacter gummosus sp. nov., isolated from a spring.</title>
        <authorList>
            <person name="Nie L."/>
        </authorList>
    </citation>
    <scope>NUCLEOTIDE SEQUENCE [LARGE SCALE GENOMIC DNA]</scope>
    <source>
        <strain evidence="3 4">KCTC 52166</strain>
    </source>
</reference>
<name>A0A431TW11_9BACT</name>
<dbReference type="RefSeq" id="WP_126695832.1">
    <property type="nucleotide sequence ID" value="NZ_RXOF01000019.1"/>
</dbReference>
<dbReference type="Pfam" id="PF13568">
    <property type="entry name" value="OMP_b-brl_2"/>
    <property type="match status" value="1"/>
</dbReference>
<comment type="caution">
    <text evidence="3">The sequence shown here is derived from an EMBL/GenBank/DDBJ whole genome shotgun (WGS) entry which is preliminary data.</text>
</comment>
<protein>
    <submittedName>
        <fullName evidence="3">PorT family protein</fullName>
    </submittedName>
</protein>
<evidence type="ECO:0000259" key="2">
    <source>
        <dbReference type="Pfam" id="PF13568"/>
    </source>
</evidence>
<proteinExistence type="predicted"/>